<reference evidence="3 4" key="1">
    <citation type="submission" date="2024-08" db="EMBL/GenBank/DDBJ databases">
        <title>Insights into the chromosomal genome structure of Flemingia macrophylla.</title>
        <authorList>
            <person name="Ding Y."/>
            <person name="Zhao Y."/>
            <person name="Bi W."/>
            <person name="Wu M."/>
            <person name="Zhao G."/>
            <person name="Gong Y."/>
            <person name="Li W."/>
            <person name="Zhang P."/>
        </authorList>
    </citation>
    <scope>NUCLEOTIDE SEQUENCE [LARGE SCALE GENOMIC DNA]</scope>
    <source>
        <strain evidence="3">DYQJB</strain>
        <tissue evidence="3">Leaf</tissue>
    </source>
</reference>
<feature type="compositionally biased region" description="Polar residues" evidence="1">
    <location>
        <begin position="102"/>
        <end position="113"/>
    </location>
</feature>
<keyword evidence="2" id="KW-0812">Transmembrane</keyword>
<organism evidence="3 4">
    <name type="scientific">Flemingia macrophylla</name>
    <dbReference type="NCBI Taxonomy" id="520843"/>
    <lineage>
        <taxon>Eukaryota</taxon>
        <taxon>Viridiplantae</taxon>
        <taxon>Streptophyta</taxon>
        <taxon>Embryophyta</taxon>
        <taxon>Tracheophyta</taxon>
        <taxon>Spermatophyta</taxon>
        <taxon>Magnoliopsida</taxon>
        <taxon>eudicotyledons</taxon>
        <taxon>Gunneridae</taxon>
        <taxon>Pentapetalae</taxon>
        <taxon>rosids</taxon>
        <taxon>fabids</taxon>
        <taxon>Fabales</taxon>
        <taxon>Fabaceae</taxon>
        <taxon>Papilionoideae</taxon>
        <taxon>50 kb inversion clade</taxon>
        <taxon>NPAAA clade</taxon>
        <taxon>indigoferoid/millettioid clade</taxon>
        <taxon>Phaseoleae</taxon>
        <taxon>Flemingia</taxon>
    </lineage>
</organism>
<dbReference type="AlphaFoldDB" id="A0ABD1L348"/>
<proteinExistence type="predicted"/>
<keyword evidence="2" id="KW-1133">Transmembrane helix</keyword>
<evidence type="ECO:0000256" key="1">
    <source>
        <dbReference type="SAM" id="MobiDB-lite"/>
    </source>
</evidence>
<name>A0ABD1L348_9FABA</name>
<protein>
    <submittedName>
        <fullName evidence="3">Uncharacterized protein</fullName>
    </submittedName>
</protein>
<evidence type="ECO:0000313" key="3">
    <source>
        <dbReference type="EMBL" id="KAL2317931.1"/>
    </source>
</evidence>
<dbReference type="EMBL" id="JBGMDY010000011">
    <property type="protein sequence ID" value="KAL2317931.1"/>
    <property type="molecule type" value="Genomic_DNA"/>
</dbReference>
<comment type="caution">
    <text evidence="3">The sequence shown here is derived from an EMBL/GenBank/DDBJ whole genome shotgun (WGS) entry which is preliminary data.</text>
</comment>
<evidence type="ECO:0000313" key="4">
    <source>
        <dbReference type="Proteomes" id="UP001603857"/>
    </source>
</evidence>
<keyword evidence="2" id="KW-0472">Membrane</keyword>
<sequence>MNPKPPKIKYERRNGRIHLLEKRMTLGVRKNSSALEFAGLAASIAIISALCIVRLRRKSSSSTHAPMSNHDSHKVVVTNNLNNNACTNVEAMTTSLEHEQQHPSTSDNTTQNDDVLVKELPLPPALQQHPNVDPKIVKRAAS</sequence>
<dbReference type="PANTHER" id="PTHR36801">
    <property type="entry name" value="OS06G0150200 PROTEIN"/>
    <property type="match status" value="1"/>
</dbReference>
<feature type="region of interest" description="Disordered" evidence="1">
    <location>
        <begin position="86"/>
        <end position="142"/>
    </location>
</feature>
<dbReference type="PANTHER" id="PTHR36801:SF3">
    <property type="entry name" value="OS06G0150300 PROTEIN"/>
    <property type="match status" value="1"/>
</dbReference>
<keyword evidence="4" id="KW-1185">Reference proteome</keyword>
<gene>
    <name evidence="3" type="ORF">Fmac_031807</name>
</gene>
<accession>A0ABD1L348</accession>
<dbReference type="Proteomes" id="UP001603857">
    <property type="component" value="Unassembled WGS sequence"/>
</dbReference>
<feature type="transmembrane region" description="Helical" evidence="2">
    <location>
        <begin position="34"/>
        <end position="53"/>
    </location>
</feature>
<evidence type="ECO:0000256" key="2">
    <source>
        <dbReference type="SAM" id="Phobius"/>
    </source>
</evidence>